<keyword evidence="3" id="KW-0325">Glycoprotein</keyword>
<accession>A0A5J5DAC9</accession>
<dbReference type="InterPro" id="IPR015819">
    <property type="entry name" value="Lipid_transp_b-sht_shell"/>
</dbReference>
<evidence type="ECO:0000259" key="5">
    <source>
        <dbReference type="Pfam" id="PF01347"/>
    </source>
</evidence>
<dbReference type="GO" id="GO:0005319">
    <property type="term" value="F:lipid transporter activity"/>
    <property type="evidence" value="ECO:0007669"/>
    <property type="project" value="InterPro"/>
</dbReference>
<dbReference type="Proteomes" id="UP000327493">
    <property type="component" value="Chromosome 9"/>
</dbReference>
<dbReference type="InterPro" id="IPR015816">
    <property type="entry name" value="Vitellinogen_b-sht_N"/>
</dbReference>
<dbReference type="Gene3D" id="2.30.230.10">
    <property type="entry name" value="Lipovitellin, beta-sheet shell regions, chain A"/>
    <property type="match status" value="1"/>
</dbReference>
<protein>
    <recommendedName>
        <fullName evidence="5">Vitellogenin domain-containing protein</fullName>
    </recommendedName>
</protein>
<evidence type="ECO:0000256" key="3">
    <source>
        <dbReference type="ARBA" id="ARBA00023180"/>
    </source>
</evidence>
<feature type="signal peptide" evidence="4">
    <location>
        <begin position="1"/>
        <end position="15"/>
    </location>
</feature>
<dbReference type="Pfam" id="PF01347">
    <property type="entry name" value="Vitellogenin_N"/>
    <property type="match status" value="1"/>
</dbReference>
<name>A0A5J5DAC9_9PERO</name>
<dbReference type="PANTHER" id="PTHR23345">
    <property type="entry name" value="VITELLOGENIN-RELATED"/>
    <property type="match status" value="1"/>
</dbReference>
<dbReference type="SUPFAM" id="SSF56968">
    <property type="entry name" value="Lipovitellin-phosvitin complex, beta-sheet shell regions"/>
    <property type="match status" value="1"/>
</dbReference>
<feature type="non-terminal residue" evidence="6">
    <location>
        <position position="132"/>
    </location>
</feature>
<reference evidence="6 7" key="1">
    <citation type="submission" date="2019-08" db="EMBL/GenBank/DDBJ databases">
        <title>A chromosome-level genome assembly, high-density linkage maps, and genome scans reveal the genomic architecture of hybrid incompatibilities underlying speciation via character displacement in darters (Percidae: Etheostominae).</title>
        <authorList>
            <person name="Moran R.L."/>
            <person name="Catchen J.M."/>
            <person name="Fuller R.C."/>
        </authorList>
    </citation>
    <scope>NUCLEOTIDE SEQUENCE [LARGE SCALE GENOMIC DNA]</scope>
    <source>
        <strain evidence="6">EspeVRDwgs_2016</strain>
        <tissue evidence="6">Muscle</tissue>
    </source>
</reference>
<evidence type="ECO:0000313" key="6">
    <source>
        <dbReference type="EMBL" id="KAA8589555.1"/>
    </source>
</evidence>
<keyword evidence="1 4" id="KW-0732">Signal</keyword>
<dbReference type="GO" id="GO:0045735">
    <property type="term" value="F:nutrient reservoir activity"/>
    <property type="evidence" value="ECO:0007669"/>
    <property type="project" value="UniProtKB-KW"/>
</dbReference>
<gene>
    <name evidence="6" type="ORF">FQN60_012920</name>
</gene>
<dbReference type="AlphaFoldDB" id="A0A5J5DAC9"/>
<organism evidence="6 7">
    <name type="scientific">Etheostoma spectabile</name>
    <name type="common">orangethroat darter</name>
    <dbReference type="NCBI Taxonomy" id="54343"/>
    <lineage>
        <taxon>Eukaryota</taxon>
        <taxon>Metazoa</taxon>
        <taxon>Chordata</taxon>
        <taxon>Craniata</taxon>
        <taxon>Vertebrata</taxon>
        <taxon>Euteleostomi</taxon>
        <taxon>Actinopterygii</taxon>
        <taxon>Neopterygii</taxon>
        <taxon>Teleostei</taxon>
        <taxon>Neoteleostei</taxon>
        <taxon>Acanthomorphata</taxon>
        <taxon>Eupercaria</taxon>
        <taxon>Perciformes</taxon>
        <taxon>Percoidei</taxon>
        <taxon>Percidae</taxon>
        <taxon>Etheostomatinae</taxon>
        <taxon>Etheostoma</taxon>
    </lineage>
</organism>
<dbReference type="GO" id="GO:0032355">
    <property type="term" value="P:response to estradiol"/>
    <property type="evidence" value="ECO:0007669"/>
    <property type="project" value="TreeGrafter"/>
</dbReference>
<evidence type="ECO:0000256" key="1">
    <source>
        <dbReference type="ARBA" id="ARBA00022729"/>
    </source>
</evidence>
<evidence type="ECO:0000313" key="7">
    <source>
        <dbReference type="Proteomes" id="UP000327493"/>
    </source>
</evidence>
<feature type="domain" description="Vitellogenin" evidence="5">
    <location>
        <begin position="24"/>
        <end position="132"/>
    </location>
</feature>
<dbReference type="GO" id="GO:0071391">
    <property type="term" value="P:cellular response to estrogen stimulus"/>
    <property type="evidence" value="ECO:0007669"/>
    <property type="project" value="TreeGrafter"/>
</dbReference>
<keyword evidence="2" id="KW-0758">Storage protein</keyword>
<dbReference type="InterPro" id="IPR050733">
    <property type="entry name" value="Vitellogenin/Apolipophorin"/>
</dbReference>
<evidence type="ECO:0000256" key="2">
    <source>
        <dbReference type="ARBA" id="ARBA00022761"/>
    </source>
</evidence>
<dbReference type="InterPro" id="IPR001747">
    <property type="entry name" value="Vitellogenin_N"/>
</dbReference>
<sequence length="132" mass="14038">MRVLVLAFTVALVAGYQANLAPEFATGKTYIYKYEAFIMGGLPEEGLARAGVKVISKVHVIAAAADTFVLKLVDPEIFEYSGIWPKDAFIPATKLTSALAAQLSTPIKFQYANGVVGQVFAPAGVSETVLNV</sequence>
<feature type="chain" id="PRO_5023922872" description="Vitellogenin domain-containing protein" evidence="4">
    <location>
        <begin position="16"/>
        <end position="132"/>
    </location>
</feature>
<dbReference type="EMBL" id="VOFY01000009">
    <property type="protein sequence ID" value="KAA8589555.1"/>
    <property type="molecule type" value="Genomic_DNA"/>
</dbReference>
<dbReference type="PANTHER" id="PTHR23345:SF9">
    <property type="entry name" value="VITELLOGENIN-RELATED"/>
    <property type="match status" value="1"/>
</dbReference>
<keyword evidence="7" id="KW-1185">Reference proteome</keyword>
<comment type="caution">
    <text evidence="6">The sequence shown here is derived from an EMBL/GenBank/DDBJ whole genome shotgun (WGS) entry which is preliminary data.</text>
</comment>
<proteinExistence type="predicted"/>
<evidence type="ECO:0000256" key="4">
    <source>
        <dbReference type="SAM" id="SignalP"/>
    </source>
</evidence>